<sequence>MLFLPLLALAATLAACAPAPRATLSPMPPPDATAPSRPWVIAHRGASALRPEHTLAAYALAIEHGADAIEPDLVMTRDGVLVARHENALSDSTDVASRPEFAARRTRKQVDGVWVEDWFTEDFTLAELKTLRAIERLPALRSTAWDGRFEVPTFDEIVALVAAESSRRGRDIGLVPEIKHPTYFAGLGLAMEQPLLDALAAHEYTRRAPVIIQSFETANLRWLRAKLPRGGNVRLLQLIGAPDTAPFDTVHAGAPRTYGQLVTEGLPGIAGYADAIGPHYRMLQIKPHADGYRSALVDAAHAQGLQVIAYTFRPENIFIEPAFRSEGEVPARDEDGSTRELRAYASAGVDAVFVDDPAAARIAVPATQ</sequence>
<feature type="domain" description="GP-PDE" evidence="8">
    <location>
        <begin position="38"/>
        <end position="364"/>
    </location>
</feature>
<dbReference type="eggNOG" id="COG0584">
    <property type="taxonomic scope" value="Bacteria"/>
</dbReference>
<dbReference type="GO" id="GO:0008889">
    <property type="term" value="F:glycerophosphodiester phosphodiesterase activity"/>
    <property type="evidence" value="ECO:0007669"/>
    <property type="project" value="UniProtKB-EC"/>
</dbReference>
<comment type="caution">
    <text evidence="9">The sequence shown here is derived from an EMBL/GenBank/DDBJ whole genome shotgun (WGS) entry which is preliminary data.</text>
</comment>
<evidence type="ECO:0000313" key="10">
    <source>
        <dbReference type="Proteomes" id="UP000029393"/>
    </source>
</evidence>
<accession>A0A091B4K6</accession>
<feature type="chain" id="PRO_5001869390" description="glycerophosphodiester phosphodiesterase" evidence="7">
    <location>
        <begin position="18"/>
        <end position="368"/>
    </location>
</feature>
<dbReference type="Gene3D" id="3.20.20.190">
    <property type="entry name" value="Phosphatidylinositol (PI) phosphodiesterase"/>
    <property type="match status" value="1"/>
</dbReference>
<comment type="catalytic activity">
    <reaction evidence="6">
        <text>a sn-glycero-3-phosphodiester + H2O = an alcohol + sn-glycerol 3-phosphate + H(+)</text>
        <dbReference type="Rhea" id="RHEA:12969"/>
        <dbReference type="ChEBI" id="CHEBI:15377"/>
        <dbReference type="ChEBI" id="CHEBI:15378"/>
        <dbReference type="ChEBI" id="CHEBI:30879"/>
        <dbReference type="ChEBI" id="CHEBI:57597"/>
        <dbReference type="ChEBI" id="CHEBI:83408"/>
        <dbReference type="EC" id="3.1.4.46"/>
    </reaction>
</comment>
<dbReference type="GO" id="GO:0006071">
    <property type="term" value="P:glycerol metabolic process"/>
    <property type="evidence" value="ECO:0007669"/>
    <property type="project" value="UniProtKB-KW"/>
</dbReference>
<protein>
    <recommendedName>
        <fullName evidence="2">glycerophosphodiester phosphodiesterase</fullName>
        <ecNumber evidence="2">3.1.4.46</ecNumber>
    </recommendedName>
</protein>
<evidence type="ECO:0000256" key="1">
    <source>
        <dbReference type="ARBA" id="ARBA00007277"/>
    </source>
</evidence>
<dbReference type="GO" id="GO:0006629">
    <property type="term" value="P:lipid metabolic process"/>
    <property type="evidence" value="ECO:0007669"/>
    <property type="project" value="InterPro"/>
</dbReference>
<dbReference type="InterPro" id="IPR030395">
    <property type="entry name" value="GP_PDE_dom"/>
</dbReference>
<dbReference type="PANTHER" id="PTHR43620:SF7">
    <property type="entry name" value="GLYCEROPHOSPHODIESTER PHOSPHODIESTERASE GDPD5-RELATED"/>
    <property type="match status" value="1"/>
</dbReference>
<feature type="signal peptide" evidence="7">
    <location>
        <begin position="1"/>
        <end position="17"/>
    </location>
</feature>
<dbReference type="PANTHER" id="PTHR43620">
    <property type="entry name" value="GLYCEROPHOSPHORYL DIESTER PHOSPHODIESTERASE"/>
    <property type="match status" value="1"/>
</dbReference>
<dbReference type="PATRIC" id="fig|1384056.3.peg.1315"/>
<evidence type="ECO:0000256" key="3">
    <source>
        <dbReference type="ARBA" id="ARBA00022729"/>
    </source>
</evidence>
<dbReference type="Pfam" id="PF03009">
    <property type="entry name" value="GDPD"/>
    <property type="match status" value="1"/>
</dbReference>
<evidence type="ECO:0000256" key="6">
    <source>
        <dbReference type="ARBA" id="ARBA00047512"/>
    </source>
</evidence>
<evidence type="ECO:0000259" key="8">
    <source>
        <dbReference type="PROSITE" id="PS51704"/>
    </source>
</evidence>
<keyword evidence="5" id="KW-0378">Hydrolase</keyword>
<dbReference type="EC" id="3.1.4.46" evidence="2"/>
<dbReference type="Proteomes" id="UP000029393">
    <property type="component" value="Unassembled WGS sequence"/>
</dbReference>
<dbReference type="PROSITE" id="PS51704">
    <property type="entry name" value="GP_PDE"/>
    <property type="match status" value="1"/>
</dbReference>
<organism evidence="9 10">
    <name type="scientific">Arenimonas metalli CF5-1</name>
    <dbReference type="NCBI Taxonomy" id="1384056"/>
    <lineage>
        <taxon>Bacteria</taxon>
        <taxon>Pseudomonadati</taxon>
        <taxon>Pseudomonadota</taxon>
        <taxon>Gammaproteobacteria</taxon>
        <taxon>Lysobacterales</taxon>
        <taxon>Lysobacteraceae</taxon>
        <taxon>Arenimonas</taxon>
    </lineage>
</organism>
<dbReference type="STRING" id="1384056.N787_10480"/>
<proteinExistence type="inferred from homology"/>
<evidence type="ECO:0000256" key="2">
    <source>
        <dbReference type="ARBA" id="ARBA00012247"/>
    </source>
</evidence>
<keyword evidence="3 7" id="KW-0732">Signal</keyword>
<evidence type="ECO:0000256" key="7">
    <source>
        <dbReference type="SAM" id="SignalP"/>
    </source>
</evidence>
<gene>
    <name evidence="9" type="ORF">N787_10480</name>
</gene>
<dbReference type="AlphaFoldDB" id="A0A091B4K6"/>
<dbReference type="SUPFAM" id="SSF51695">
    <property type="entry name" value="PLC-like phosphodiesterases"/>
    <property type="match status" value="1"/>
</dbReference>
<evidence type="ECO:0000313" key="9">
    <source>
        <dbReference type="EMBL" id="KFN46447.1"/>
    </source>
</evidence>
<name>A0A091B4K6_9GAMM</name>
<dbReference type="EMBL" id="AVCK01000016">
    <property type="protein sequence ID" value="KFN46447.1"/>
    <property type="molecule type" value="Genomic_DNA"/>
</dbReference>
<dbReference type="GO" id="GO:0042597">
    <property type="term" value="C:periplasmic space"/>
    <property type="evidence" value="ECO:0007669"/>
    <property type="project" value="TreeGrafter"/>
</dbReference>
<dbReference type="InterPro" id="IPR017946">
    <property type="entry name" value="PLC-like_Pdiesterase_TIM-brl"/>
</dbReference>
<evidence type="ECO:0000256" key="4">
    <source>
        <dbReference type="ARBA" id="ARBA00022798"/>
    </source>
</evidence>
<reference evidence="9 10" key="1">
    <citation type="submission" date="2013-09" db="EMBL/GenBank/DDBJ databases">
        <title>Genome sequencing of Arenimonas metalli.</title>
        <authorList>
            <person name="Chen F."/>
            <person name="Wang G."/>
        </authorList>
    </citation>
    <scope>NUCLEOTIDE SEQUENCE [LARGE SCALE GENOMIC DNA]</scope>
    <source>
        <strain evidence="9 10">CF5-1</strain>
    </source>
</reference>
<keyword evidence="10" id="KW-1185">Reference proteome</keyword>
<comment type="similarity">
    <text evidence="1">Belongs to the glycerophosphoryl diester phosphodiesterase family.</text>
</comment>
<evidence type="ECO:0000256" key="5">
    <source>
        <dbReference type="ARBA" id="ARBA00022801"/>
    </source>
</evidence>
<keyword evidence="4" id="KW-0319">Glycerol metabolism</keyword>